<dbReference type="NCBIfam" id="NF045542">
    <property type="entry name" value="Clp_rel_HeadMat"/>
    <property type="match status" value="1"/>
</dbReference>
<keyword evidence="2" id="KW-0963">Cytoplasm</keyword>
<dbReference type="EMBL" id="JAARZS010000057">
    <property type="protein sequence ID" value="MBC2285738.1"/>
    <property type="molecule type" value="Genomic_DNA"/>
</dbReference>
<comment type="caution">
    <text evidence="7">The sequence shown here is derived from an EMBL/GenBank/DDBJ whole genome shotgun (WGS) entry which is preliminary data.</text>
</comment>
<evidence type="ECO:0000256" key="1">
    <source>
        <dbReference type="ARBA" id="ARBA00007039"/>
    </source>
</evidence>
<dbReference type="Pfam" id="PF00574">
    <property type="entry name" value="CLP_protease"/>
    <property type="match status" value="1"/>
</dbReference>
<evidence type="ECO:0000256" key="3">
    <source>
        <dbReference type="ARBA" id="ARBA00022670"/>
    </source>
</evidence>
<dbReference type="InterPro" id="IPR001907">
    <property type="entry name" value="ClpP"/>
</dbReference>
<dbReference type="PANTHER" id="PTHR10381:SF70">
    <property type="entry name" value="ATP-DEPENDENT CLP PROTEASE PROTEOLYTIC SUBUNIT"/>
    <property type="match status" value="1"/>
</dbReference>
<evidence type="ECO:0000256" key="4">
    <source>
        <dbReference type="ARBA" id="ARBA00022801"/>
    </source>
</evidence>
<keyword evidence="5" id="KW-0720">Serine protease</keyword>
<dbReference type="GO" id="GO:0004252">
    <property type="term" value="F:serine-type endopeptidase activity"/>
    <property type="evidence" value="ECO:0007669"/>
    <property type="project" value="InterPro"/>
</dbReference>
<protein>
    <recommendedName>
        <fullName evidence="6">ATP-dependent Clp protease proteolytic subunit</fullName>
    </recommendedName>
</protein>
<dbReference type="Proteomes" id="UP000585696">
    <property type="component" value="Unassembled WGS sequence"/>
</dbReference>
<dbReference type="CDD" id="cd07016">
    <property type="entry name" value="S14_ClpP_1"/>
    <property type="match status" value="1"/>
</dbReference>
<keyword evidence="4" id="KW-0378">Hydrolase</keyword>
<dbReference type="InterPro" id="IPR023562">
    <property type="entry name" value="ClpP/TepA"/>
</dbReference>
<dbReference type="GO" id="GO:0051117">
    <property type="term" value="F:ATPase binding"/>
    <property type="evidence" value="ECO:0007669"/>
    <property type="project" value="TreeGrafter"/>
</dbReference>
<dbReference type="PRINTS" id="PR00127">
    <property type="entry name" value="CLPPROTEASEP"/>
</dbReference>
<reference evidence="7 8" key="1">
    <citation type="submission" date="2020-03" db="EMBL/GenBank/DDBJ databases">
        <title>Soil Listeria distribution.</title>
        <authorList>
            <person name="Liao J."/>
            <person name="Wiedmann M."/>
        </authorList>
    </citation>
    <scope>NUCLEOTIDE SEQUENCE [LARGE SCALE GENOMIC DNA]</scope>
    <source>
        <strain evidence="7 8">FSL L7-0054</strain>
    </source>
</reference>
<evidence type="ECO:0000256" key="6">
    <source>
        <dbReference type="RuleBase" id="RU003567"/>
    </source>
</evidence>
<evidence type="ECO:0000313" key="8">
    <source>
        <dbReference type="Proteomes" id="UP000585696"/>
    </source>
</evidence>
<dbReference type="GO" id="GO:0009368">
    <property type="term" value="C:endopeptidase Clp complex"/>
    <property type="evidence" value="ECO:0007669"/>
    <property type="project" value="TreeGrafter"/>
</dbReference>
<keyword evidence="3 7" id="KW-0645">Protease</keyword>
<dbReference type="Gene3D" id="3.90.226.10">
    <property type="entry name" value="2-enoyl-CoA Hydratase, Chain A, domain 1"/>
    <property type="match status" value="1"/>
</dbReference>
<comment type="similarity">
    <text evidence="1 6">Belongs to the peptidase S14 family.</text>
</comment>
<dbReference type="RefSeq" id="WP_185655437.1">
    <property type="nucleotide sequence ID" value="NZ_JAARZS010000057.1"/>
</dbReference>
<dbReference type="GO" id="GO:0006515">
    <property type="term" value="P:protein quality control for misfolded or incompletely synthesized proteins"/>
    <property type="evidence" value="ECO:0007669"/>
    <property type="project" value="TreeGrafter"/>
</dbReference>
<evidence type="ECO:0000256" key="5">
    <source>
        <dbReference type="ARBA" id="ARBA00022825"/>
    </source>
</evidence>
<dbReference type="SUPFAM" id="SSF52096">
    <property type="entry name" value="ClpP/crotonase"/>
    <property type="match status" value="1"/>
</dbReference>
<dbReference type="PANTHER" id="PTHR10381">
    <property type="entry name" value="ATP-DEPENDENT CLP PROTEASE PROTEOLYTIC SUBUNIT"/>
    <property type="match status" value="1"/>
</dbReference>
<proteinExistence type="inferred from homology"/>
<sequence length="273" mass="30409">MTKFFNMKNLADNSAEINIYGDIEGDWWFLDGTATTFQQELNALGDVDKIFVNIKSYGGDVFEGQAIYSMLKRHKAFIHVRVDGVAASIASVIAMAGDHVEIPENAMMMIHEPWMMTMGSAKELRKEADTLDKVTETIIATYVQKVGDKLSEEEIRNKVADETWLDGKDAVTFGFADSVVDATEISAFGNQKILAKFKNMPERLKTTASAKPEPVIQTESITDIVAAVMKAMGTQAEIPPENLACSVNDDEEKRKMFNTRKKQVLEAFTKSFK</sequence>
<evidence type="ECO:0000256" key="2">
    <source>
        <dbReference type="ARBA" id="ARBA00022490"/>
    </source>
</evidence>
<organism evidence="7 8">
    <name type="scientific">Listeria booriae</name>
    <dbReference type="NCBI Taxonomy" id="1552123"/>
    <lineage>
        <taxon>Bacteria</taxon>
        <taxon>Bacillati</taxon>
        <taxon>Bacillota</taxon>
        <taxon>Bacilli</taxon>
        <taxon>Bacillales</taxon>
        <taxon>Listeriaceae</taxon>
        <taxon>Listeria</taxon>
    </lineage>
</organism>
<name>A0A842FWP2_9LIST</name>
<accession>A0A842FWP2</accession>
<dbReference type="GO" id="GO:0004176">
    <property type="term" value="F:ATP-dependent peptidase activity"/>
    <property type="evidence" value="ECO:0007669"/>
    <property type="project" value="InterPro"/>
</dbReference>
<dbReference type="AlphaFoldDB" id="A0A842FWP2"/>
<evidence type="ECO:0000313" key="7">
    <source>
        <dbReference type="EMBL" id="MBC2285738.1"/>
    </source>
</evidence>
<dbReference type="InterPro" id="IPR029045">
    <property type="entry name" value="ClpP/crotonase-like_dom_sf"/>
</dbReference>
<gene>
    <name evidence="7" type="ORF">HCB69_15295</name>
</gene>